<sequence length="170" mass="20178">MVQHKLAGHIASTMRFLQPPIKKALEEMEKRKLLSTHYQQFCRNSDYPSDSQDKLIFHTYFVFWQVRAFSEIGFFAVNDWQHWPINHMSIIVCVVTHFYLGSEWAMQHMANKFKFELLDDSLLLLIFLEMTVGQRKAYNDIGRIVTSIGLKIVDIFVARIWKKFEGRCRE</sequence>
<name>A0A915KMS9_ROMCU</name>
<protein>
    <submittedName>
        <fullName evidence="2">Uncharacterized protein</fullName>
    </submittedName>
</protein>
<accession>A0A915KMS9</accession>
<evidence type="ECO:0000313" key="2">
    <source>
        <dbReference type="WBParaSite" id="nRc.2.0.1.t39344-RA"/>
    </source>
</evidence>
<evidence type="ECO:0000313" key="1">
    <source>
        <dbReference type="Proteomes" id="UP000887565"/>
    </source>
</evidence>
<organism evidence="1 2">
    <name type="scientific">Romanomermis culicivorax</name>
    <name type="common">Nematode worm</name>
    <dbReference type="NCBI Taxonomy" id="13658"/>
    <lineage>
        <taxon>Eukaryota</taxon>
        <taxon>Metazoa</taxon>
        <taxon>Ecdysozoa</taxon>
        <taxon>Nematoda</taxon>
        <taxon>Enoplea</taxon>
        <taxon>Dorylaimia</taxon>
        <taxon>Mermithida</taxon>
        <taxon>Mermithoidea</taxon>
        <taxon>Mermithidae</taxon>
        <taxon>Romanomermis</taxon>
    </lineage>
</organism>
<reference evidence="2" key="1">
    <citation type="submission" date="2022-11" db="UniProtKB">
        <authorList>
            <consortium name="WormBaseParasite"/>
        </authorList>
    </citation>
    <scope>IDENTIFICATION</scope>
</reference>
<proteinExistence type="predicted"/>
<keyword evidence="1" id="KW-1185">Reference proteome</keyword>
<dbReference type="WBParaSite" id="nRc.2.0.1.t39344-RA">
    <property type="protein sequence ID" value="nRc.2.0.1.t39344-RA"/>
    <property type="gene ID" value="nRc.2.0.1.g39344"/>
</dbReference>
<dbReference type="AlphaFoldDB" id="A0A915KMS9"/>
<dbReference type="Proteomes" id="UP000887565">
    <property type="component" value="Unplaced"/>
</dbReference>